<evidence type="ECO:0000313" key="1">
    <source>
        <dbReference type="EMBL" id="AXK40651.1"/>
    </source>
</evidence>
<sequence length="60" mass="6596">MRINQLKPGVTIRDWLNGKVIHFEVLDVKPVGSKFEVTFRSPLGHASAVYPGNAFVTVAS</sequence>
<dbReference type="AlphaFoldDB" id="A0A345Y9P9"/>
<name>A0A345Y9P9_9NEIS</name>
<dbReference type="Proteomes" id="UP000254537">
    <property type="component" value="Chromosome"/>
</dbReference>
<evidence type="ECO:0000313" key="2">
    <source>
        <dbReference type="Proteomes" id="UP000254537"/>
    </source>
</evidence>
<dbReference type="KEGG" id="ccah:DWG20_15155"/>
<gene>
    <name evidence="1" type="ORF">DWG20_15155</name>
</gene>
<proteinExistence type="predicted"/>
<dbReference type="EMBL" id="CP031337">
    <property type="protein sequence ID" value="AXK40651.1"/>
    <property type="molecule type" value="Genomic_DNA"/>
</dbReference>
<dbReference type="OrthoDB" id="9134578at2"/>
<accession>A0A345Y9P9</accession>
<reference evidence="1 2" key="1">
    <citation type="submission" date="2018-07" db="EMBL/GenBank/DDBJ databases">
        <title>Crenobacter cavernae sp. nov., isolated from a karst cave.</title>
        <authorList>
            <person name="Zhu H."/>
        </authorList>
    </citation>
    <scope>NUCLEOTIDE SEQUENCE [LARGE SCALE GENOMIC DNA]</scope>
    <source>
        <strain evidence="1 2">K1W11S-77</strain>
    </source>
</reference>
<dbReference type="RefSeq" id="WP_115434578.1">
    <property type="nucleotide sequence ID" value="NZ_CP031337.1"/>
</dbReference>
<protein>
    <submittedName>
        <fullName evidence="1">Uncharacterized protein</fullName>
    </submittedName>
</protein>
<organism evidence="1 2">
    <name type="scientific">Crenobacter cavernae</name>
    <dbReference type="NCBI Taxonomy" id="2290923"/>
    <lineage>
        <taxon>Bacteria</taxon>
        <taxon>Pseudomonadati</taxon>
        <taxon>Pseudomonadota</taxon>
        <taxon>Betaproteobacteria</taxon>
        <taxon>Neisseriales</taxon>
        <taxon>Neisseriaceae</taxon>
        <taxon>Crenobacter</taxon>
    </lineage>
</organism>